<evidence type="ECO:0000256" key="1">
    <source>
        <dbReference type="SAM" id="Phobius"/>
    </source>
</evidence>
<dbReference type="AlphaFoldDB" id="A0A1F5TEX6"/>
<sequence length="731" mass="82303">MELNHDIGIEEIYLPSDNRKDTYSCEDFIIYPEGKEKHGGYLLGIIELRATPIAESEKVLQILINTLKDNYYEQIGASPEPERLNLETVFEYALQKTNNALTELVQLGHIKIALENLHYLVAVAKPNLRNREIDFVFAQQGLIQAYLLHKTKQNNYKIINILDNAPRLHEERVDKLKIFSSTLSGVINFHDALYFCSEIFSNYIPAHKVNKILSANDLPAAIDYFKTLVNNVRGNSHLTYCAIFIKLEEKRVANEQPVSQKSINQLIATQENTGKFLAPNFALNIRNTLLKISQVFRPTPGKLYGPKSSGQQIFLILLIRRLGALSLAAITAIGTTLSSRIARLSGHRPLATNAGQQPVPAKKQINFRRIGKPALSIVILLVLILVSSIFWIRHREAIKIEQAAYTIQINSAKDLINNAQASLIYKDETQSLTLAKQADEIIKYLPQATKDQKANFTDLSEQVSVIMNKLRHVEKIIPQALATITNGDKPITLDQVQKSGDRLFVNARDNALFDINIKNQEVKGPILSAGGDLYQSSSYEGKLFYLTNQNKLQTYNIDNREFSDLSIDWGNAPNLTAVEVYNGALYILDAPSQKIYRWKSGETEFSGRSEWLKEKADADLSQATDFCIDGNMYVTTTGGSVYKFFTGKKQAFSLAPVEPSLGQVKKIYTTAELTQLFILEGSSKRLVVYNKDGSLVSQYLFETLENPITDFMIESRTIYFVSGNKVYQANY</sequence>
<comment type="caution">
    <text evidence="2">The sequence shown here is derived from an EMBL/GenBank/DDBJ whole genome shotgun (WGS) entry which is preliminary data.</text>
</comment>
<name>A0A1F5TEX6_9BACT</name>
<feature type="transmembrane region" description="Helical" evidence="1">
    <location>
        <begin position="313"/>
        <end position="338"/>
    </location>
</feature>
<reference evidence="2 3" key="1">
    <citation type="journal article" date="2016" name="Nat. Commun.">
        <title>Thousands of microbial genomes shed light on interconnected biogeochemical processes in an aquifer system.</title>
        <authorList>
            <person name="Anantharaman K."/>
            <person name="Brown C.T."/>
            <person name="Hug L.A."/>
            <person name="Sharon I."/>
            <person name="Castelle C.J."/>
            <person name="Probst A.J."/>
            <person name="Thomas B.C."/>
            <person name="Singh A."/>
            <person name="Wilkins M.J."/>
            <person name="Karaoz U."/>
            <person name="Brodie E.L."/>
            <person name="Williams K.H."/>
            <person name="Hubbard S.S."/>
            <person name="Banfield J.F."/>
        </authorList>
    </citation>
    <scope>NUCLEOTIDE SEQUENCE [LARGE SCALE GENOMIC DNA]</scope>
</reference>
<keyword evidence="1" id="KW-1133">Transmembrane helix</keyword>
<proteinExistence type="predicted"/>
<evidence type="ECO:0000313" key="2">
    <source>
        <dbReference type="EMBL" id="OGF37469.1"/>
    </source>
</evidence>
<accession>A0A1F5TEX6</accession>
<gene>
    <name evidence="2" type="ORF">A2482_05055</name>
</gene>
<dbReference type="SUPFAM" id="SSF101898">
    <property type="entry name" value="NHL repeat"/>
    <property type="match status" value="1"/>
</dbReference>
<keyword evidence="1" id="KW-0812">Transmembrane</keyword>
<dbReference type="EMBL" id="MFGM01000021">
    <property type="protein sequence ID" value="OGF37469.1"/>
    <property type="molecule type" value="Genomic_DNA"/>
</dbReference>
<keyword evidence="1" id="KW-0472">Membrane</keyword>
<evidence type="ECO:0000313" key="3">
    <source>
        <dbReference type="Proteomes" id="UP000178656"/>
    </source>
</evidence>
<protein>
    <submittedName>
        <fullName evidence="2">Uncharacterized protein</fullName>
    </submittedName>
</protein>
<organism evidence="2 3">
    <name type="scientific">Candidatus Falkowbacteria bacterium RIFOXYC2_FULL_48_21</name>
    <dbReference type="NCBI Taxonomy" id="1798005"/>
    <lineage>
        <taxon>Bacteria</taxon>
        <taxon>Candidatus Falkowiibacteriota</taxon>
    </lineage>
</organism>
<dbReference type="Proteomes" id="UP000178656">
    <property type="component" value="Unassembled WGS sequence"/>
</dbReference>
<feature type="transmembrane region" description="Helical" evidence="1">
    <location>
        <begin position="373"/>
        <end position="392"/>
    </location>
</feature>